<dbReference type="AlphaFoldDB" id="A0A0N4VR27"/>
<protein>
    <submittedName>
        <fullName evidence="3">Ecto-NOX disulfide-thiol exchanger 2</fullName>
    </submittedName>
</protein>
<name>A0A0N4VR27_ENTVE</name>
<gene>
    <name evidence="1" type="ORF">EVEC_LOCUS12624</name>
</gene>
<dbReference type="Proteomes" id="UP000274131">
    <property type="component" value="Unassembled WGS sequence"/>
</dbReference>
<dbReference type="OrthoDB" id="5819122at2759"/>
<reference evidence="3" key="1">
    <citation type="submission" date="2017-02" db="UniProtKB">
        <authorList>
            <consortium name="WormBaseParasite"/>
        </authorList>
    </citation>
    <scope>IDENTIFICATION</scope>
</reference>
<reference evidence="1 2" key="2">
    <citation type="submission" date="2018-10" db="EMBL/GenBank/DDBJ databases">
        <authorList>
            <consortium name="Pathogen Informatics"/>
        </authorList>
    </citation>
    <scope>NUCLEOTIDE SEQUENCE [LARGE SCALE GENOMIC DNA]</scope>
</reference>
<organism evidence="3">
    <name type="scientific">Enterobius vermicularis</name>
    <name type="common">Human pinworm</name>
    <dbReference type="NCBI Taxonomy" id="51028"/>
    <lineage>
        <taxon>Eukaryota</taxon>
        <taxon>Metazoa</taxon>
        <taxon>Ecdysozoa</taxon>
        <taxon>Nematoda</taxon>
        <taxon>Chromadorea</taxon>
        <taxon>Rhabditida</taxon>
        <taxon>Spirurina</taxon>
        <taxon>Oxyuridomorpha</taxon>
        <taxon>Oxyuroidea</taxon>
        <taxon>Oxyuridae</taxon>
        <taxon>Enterobius</taxon>
    </lineage>
</organism>
<dbReference type="STRING" id="51028.A0A0N4VR27"/>
<evidence type="ECO:0000313" key="2">
    <source>
        <dbReference type="Proteomes" id="UP000274131"/>
    </source>
</evidence>
<dbReference type="EMBL" id="UXUI01015541">
    <property type="protein sequence ID" value="VDD97873.1"/>
    <property type="molecule type" value="Genomic_DNA"/>
</dbReference>
<evidence type="ECO:0000313" key="1">
    <source>
        <dbReference type="EMBL" id="VDD97873.1"/>
    </source>
</evidence>
<keyword evidence="2" id="KW-1185">Reference proteome</keyword>
<evidence type="ECO:0000313" key="3">
    <source>
        <dbReference type="WBParaSite" id="EVEC_0001348701-mRNA-1"/>
    </source>
</evidence>
<accession>A0A0N4VR27</accession>
<sequence length="128" mass="13408">MMTTASMPQLHCNSTLPQPQLGLFGSTIASTPSSATTPSSLCSTPVTMLNPNFPALVQYMQPTTFPYAQPSLAPTATPTSVLPPNASIFEGVPIFLVPQNGLGSANVSLSALQKVSVSQTIKEIIKFN</sequence>
<dbReference type="WBParaSite" id="EVEC_0001348701-mRNA-1">
    <property type="protein sequence ID" value="EVEC_0001348701-mRNA-1"/>
    <property type="gene ID" value="EVEC_0001348701"/>
</dbReference>
<proteinExistence type="predicted"/>